<evidence type="ECO:0000256" key="2">
    <source>
        <dbReference type="ARBA" id="ARBA00022679"/>
    </source>
</evidence>
<evidence type="ECO:0000256" key="1">
    <source>
        <dbReference type="ARBA" id="ARBA00022603"/>
    </source>
</evidence>
<dbReference type="PROSITE" id="PS51608">
    <property type="entry name" value="SAM_MT_UBIE"/>
    <property type="match status" value="1"/>
</dbReference>
<keyword evidence="1" id="KW-0489">Methyltransferase</keyword>
<dbReference type="GO" id="GO:0008168">
    <property type="term" value="F:methyltransferase activity"/>
    <property type="evidence" value="ECO:0007669"/>
    <property type="project" value="UniProtKB-KW"/>
</dbReference>
<dbReference type="Pfam" id="PF01209">
    <property type="entry name" value="Ubie_methyltran"/>
    <property type="match status" value="1"/>
</dbReference>
<dbReference type="GO" id="GO:0032259">
    <property type="term" value="P:methylation"/>
    <property type="evidence" value="ECO:0007669"/>
    <property type="project" value="UniProtKB-KW"/>
</dbReference>
<dbReference type="InterPro" id="IPR029063">
    <property type="entry name" value="SAM-dependent_MTases_sf"/>
</dbReference>
<evidence type="ECO:0008006" key="5">
    <source>
        <dbReference type="Google" id="ProtNLM"/>
    </source>
</evidence>
<dbReference type="SUPFAM" id="SSF53335">
    <property type="entry name" value="S-adenosyl-L-methionine-dependent methyltransferases"/>
    <property type="match status" value="1"/>
</dbReference>
<gene>
    <name evidence="4" type="ORF">MNBD_GAMMA10-2211</name>
</gene>
<evidence type="ECO:0000256" key="3">
    <source>
        <dbReference type="ARBA" id="ARBA00022691"/>
    </source>
</evidence>
<dbReference type="Gene3D" id="3.40.50.150">
    <property type="entry name" value="Vaccinia Virus protein VP39"/>
    <property type="match status" value="1"/>
</dbReference>
<accession>A0A3B0YE24</accession>
<dbReference type="EMBL" id="UOFJ01000663">
    <property type="protein sequence ID" value="VAW72419.1"/>
    <property type="molecule type" value="Genomic_DNA"/>
</dbReference>
<dbReference type="PANTHER" id="PTHR43591">
    <property type="entry name" value="METHYLTRANSFERASE"/>
    <property type="match status" value="1"/>
</dbReference>
<protein>
    <recommendedName>
        <fullName evidence="5">Methyltransferase domain-containing protein</fullName>
    </recommendedName>
</protein>
<reference evidence="4" key="1">
    <citation type="submission" date="2018-06" db="EMBL/GenBank/DDBJ databases">
        <authorList>
            <person name="Zhirakovskaya E."/>
        </authorList>
    </citation>
    <scope>NUCLEOTIDE SEQUENCE</scope>
</reference>
<keyword evidence="2" id="KW-0808">Transferase</keyword>
<dbReference type="InterPro" id="IPR004033">
    <property type="entry name" value="UbiE/COQ5_MeTrFase"/>
</dbReference>
<dbReference type="CDD" id="cd02440">
    <property type="entry name" value="AdoMet_MTases"/>
    <property type="match status" value="1"/>
</dbReference>
<sequence>MTNIDKPALKRREHDNWASAAEGWRRRDALLTKGGAPVTERMLELCGICSGSRLLDIASGTGEPSISAAKIVGGSGQVVGTDLVEEMLTVAREKAARAGLENIEYHCKDAETLEFDTASFDAVTIRWGLMFMPDPLACLSAAYRALKPGGKIVVACWAAPEKNPFVGVLMQVLSQYMDIPKPPEGTPGIFAFADPVRLENVLKSAGFDHIELEEVVIDVIEVENGRAYWEAMSDLAAPVMALVRQLDESARIQYIEKVIEVANRYMQGGTLAMKGTTWIACASKQVMHGV</sequence>
<name>A0A3B0YE24_9ZZZZ</name>
<keyword evidence="3" id="KW-0949">S-adenosyl-L-methionine</keyword>
<organism evidence="4">
    <name type="scientific">hydrothermal vent metagenome</name>
    <dbReference type="NCBI Taxonomy" id="652676"/>
    <lineage>
        <taxon>unclassified sequences</taxon>
        <taxon>metagenomes</taxon>
        <taxon>ecological metagenomes</taxon>
    </lineage>
</organism>
<dbReference type="AlphaFoldDB" id="A0A3B0YE24"/>
<dbReference type="PANTHER" id="PTHR43591:SF24">
    <property type="entry name" value="2-METHOXY-6-POLYPRENYL-1,4-BENZOQUINOL METHYLASE, MITOCHONDRIAL"/>
    <property type="match status" value="1"/>
</dbReference>
<evidence type="ECO:0000313" key="4">
    <source>
        <dbReference type="EMBL" id="VAW72419.1"/>
    </source>
</evidence>
<proteinExistence type="predicted"/>